<comment type="caution">
    <text evidence="1">The sequence shown here is derived from an EMBL/GenBank/DDBJ whole genome shotgun (WGS) entry which is preliminary data.</text>
</comment>
<dbReference type="AlphaFoldDB" id="A0A263BST2"/>
<dbReference type="RefSeq" id="WP_094924900.1">
    <property type="nucleotide sequence ID" value="NZ_NPIA01000005.1"/>
</dbReference>
<name>A0A263BST2_9BACI</name>
<dbReference type="Proteomes" id="UP000217083">
    <property type="component" value="Unassembled WGS sequence"/>
</dbReference>
<sequence>MCNALTNEDWIELQRYRIFKYEASNGWPLYLYNDLNSYKKYLEKVSNELSIDSLQATASVLVKRLSFPFIGYLYMLTVHDKRIAIQAENTFLVDRYLNKMWMPDFHLKDISFVSIDGNDRNSSFRLSIEMFFKEVFYPLIEKTYRLTKLSKWIMWENIAVYVYWLYDDLQGRETLVHRLDQLKDDFEILLNAQGQMFGNVHQNPLKKMYNKKVFVEEYNKEIRPRTTCCFSYLMNNRNQSFCSTCPKKSCYANIKMSKTSNGFC</sequence>
<proteinExistence type="predicted"/>
<gene>
    <name evidence="1" type="ORF">CIB95_10410</name>
</gene>
<evidence type="ECO:0000313" key="1">
    <source>
        <dbReference type="EMBL" id="OZM56628.1"/>
    </source>
</evidence>
<reference evidence="2" key="1">
    <citation type="submission" date="2017-08" db="EMBL/GenBank/DDBJ databases">
        <authorList>
            <person name="Huang Z."/>
        </authorList>
    </citation>
    <scope>NUCLEOTIDE SEQUENCE [LARGE SCALE GENOMIC DNA]</scope>
    <source>
        <strain evidence="2">SA5d-4</strain>
    </source>
</reference>
<organism evidence="1 2">
    <name type="scientific">Lottiidibacillus patelloidae</name>
    <dbReference type="NCBI Taxonomy" id="2670334"/>
    <lineage>
        <taxon>Bacteria</taxon>
        <taxon>Bacillati</taxon>
        <taxon>Bacillota</taxon>
        <taxon>Bacilli</taxon>
        <taxon>Bacillales</taxon>
        <taxon>Bacillaceae</taxon>
        <taxon>Lottiidibacillus</taxon>
    </lineage>
</organism>
<dbReference type="EMBL" id="NPIA01000005">
    <property type="protein sequence ID" value="OZM56628.1"/>
    <property type="molecule type" value="Genomic_DNA"/>
</dbReference>
<protein>
    <submittedName>
        <fullName evidence="1">Uncharacterized protein</fullName>
    </submittedName>
</protein>
<reference evidence="1 2" key="2">
    <citation type="submission" date="2017-09" db="EMBL/GenBank/DDBJ databases">
        <title>Bacillus patelloidae sp. nov., isolated from the intestinal tract of a marine limpet.</title>
        <authorList>
            <person name="Liu R."/>
            <person name="Dong C."/>
            <person name="Shao Z."/>
        </authorList>
    </citation>
    <scope>NUCLEOTIDE SEQUENCE [LARGE SCALE GENOMIC DNA]</scope>
    <source>
        <strain evidence="1 2">SA5d-4</strain>
    </source>
</reference>
<dbReference type="GO" id="GO:0051537">
    <property type="term" value="F:2 iron, 2 sulfur cluster binding"/>
    <property type="evidence" value="ECO:0007669"/>
    <property type="project" value="InterPro"/>
</dbReference>
<keyword evidence="2" id="KW-1185">Reference proteome</keyword>
<accession>A0A263BST2</accession>
<evidence type="ECO:0000313" key="2">
    <source>
        <dbReference type="Proteomes" id="UP000217083"/>
    </source>
</evidence>